<name>A0A1G5E340_9FIRM</name>
<evidence type="ECO:0008006" key="3">
    <source>
        <dbReference type="Google" id="ProtNLM"/>
    </source>
</evidence>
<proteinExistence type="predicted"/>
<gene>
    <name evidence="1" type="ORF">SAMN02910451_01747</name>
</gene>
<dbReference type="EMBL" id="FMUR01000010">
    <property type="protein sequence ID" value="SCY21151.1"/>
    <property type="molecule type" value="Genomic_DNA"/>
</dbReference>
<dbReference type="OrthoDB" id="1653613at2"/>
<protein>
    <recommendedName>
        <fullName evidence="3">XRE family transcriptional regulator</fullName>
    </recommendedName>
</protein>
<evidence type="ECO:0000313" key="2">
    <source>
        <dbReference type="Proteomes" id="UP000183047"/>
    </source>
</evidence>
<sequence>MSIDKQLKILAIKNDITISEIGRRLDKSPQAFGQKCKRDSFTVSDLREIAMVTGCKLECAFVLPDGERIELGD</sequence>
<evidence type="ECO:0000313" key="1">
    <source>
        <dbReference type="EMBL" id="SCY21151.1"/>
    </source>
</evidence>
<dbReference type="Proteomes" id="UP000183047">
    <property type="component" value="Unassembled WGS sequence"/>
</dbReference>
<dbReference type="RefSeq" id="WP_027209424.1">
    <property type="nucleotide sequence ID" value="NZ_FMUR01000010.1"/>
</dbReference>
<reference evidence="2" key="1">
    <citation type="submission" date="2016-10" db="EMBL/GenBank/DDBJ databases">
        <authorList>
            <person name="Varghese N."/>
            <person name="Submissions S."/>
        </authorList>
    </citation>
    <scope>NUCLEOTIDE SEQUENCE [LARGE SCALE GENOMIC DNA]</scope>
    <source>
        <strain evidence="2">XBD2006</strain>
    </source>
</reference>
<keyword evidence="2" id="KW-1185">Reference proteome</keyword>
<accession>A0A1G5E340</accession>
<dbReference type="AlphaFoldDB" id="A0A1G5E340"/>
<organism evidence="1 2">
    <name type="scientific">Butyrivibrio hungatei</name>
    <dbReference type="NCBI Taxonomy" id="185008"/>
    <lineage>
        <taxon>Bacteria</taxon>
        <taxon>Bacillati</taxon>
        <taxon>Bacillota</taxon>
        <taxon>Clostridia</taxon>
        <taxon>Lachnospirales</taxon>
        <taxon>Lachnospiraceae</taxon>
        <taxon>Butyrivibrio</taxon>
    </lineage>
</organism>